<accession>A0A923FMH0</accession>
<dbReference type="Gene3D" id="3.40.50.12780">
    <property type="entry name" value="N-terminal domain of ligase-like"/>
    <property type="match status" value="1"/>
</dbReference>
<dbReference type="Gene3D" id="3.30.300.30">
    <property type="match status" value="1"/>
</dbReference>
<dbReference type="EMBL" id="JABWQX010000001">
    <property type="protein sequence ID" value="MBC3394295.1"/>
    <property type="molecule type" value="Genomic_DNA"/>
</dbReference>
<sequence length="424" mass="46818">MSASLPYEQWLAHIRKHSTFYNTQTSHLPLGECDLEQLPIVNVDEYWRGSHDLDNWRVLTDKVKDALIFKTGGTTSQGKLSVYTHAEWQLMLDCFGHSLSAQLVAGDRIANLFFSGDLYASFLFIHGALCRVEIAITEFPFTGSVDLAPLADAVTQHTINVLAGVPAHLLAFASHINERGRTLPQITTVLFGGENLFESQLPTLKRAFPSARFASIGYASVDAGLVGASTLDCGLGEHRVFDELTRVEIIDDLSGEVIQACGRTGNLVVTNLTRTLMPIIRYPVGDQASWCEPAGSPQRKFALQGRSTESRRVRVGVVSLFPEEISEIIQRTAGSLHWQLVIEHIRGHDRLLLRWVADVEAKVSQTNSDALKAALIEQYPGLVQLSLDIQACNAREMERHPRSGKHLTIIDRRAYGPLTAGDLA</sequence>
<dbReference type="AlphaFoldDB" id="A0A923FMH0"/>
<dbReference type="PANTHER" id="PTHR43845:SF1">
    <property type="entry name" value="BLR5969 PROTEIN"/>
    <property type="match status" value="1"/>
</dbReference>
<evidence type="ECO:0000313" key="2">
    <source>
        <dbReference type="EMBL" id="MBC3394295.1"/>
    </source>
</evidence>
<evidence type="ECO:0000259" key="1">
    <source>
        <dbReference type="Pfam" id="PF00501"/>
    </source>
</evidence>
<evidence type="ECO:0000313" key="4">
    <source>
        <dbReference type="Proteomes" id="UP000659438"/>
    </source>
</evidence>
<reference evidence="2" key="2">
    <citation type="submission" date="2020-07" db="EMBL/GenBank/DDBJ databases">
        <authorList>
            <person name="Lood C."/>
            <person name="Girard L."/>
        </authorList>
    </citation>
    <scope>NUCLEOTIDE SEQUENCE</scope>
    <source>
        <strain evidence="2">SWRI102</strain>
    </source>
</reference>
<dbReference type="InterPro" id="IPR045851">
    <property type="entry name" value="AMP-bd_C_sf"/>
</dbReference>
<organism evidence="2">
    <name type="scientific">Pseudomonas marvdashtae</name>
    <dbReference type="NCBI Taxonomy" id="2745500"/>
    <lineage>
        <taxon>Bacteria</taxon>
        <taxon>Pseudomonadati</taxon>
        <taxon>Pseudomonadota</taxon>
        <taxon>Gammaproteobacteria</taxon>
        <taxon>Pseudomonadales</taxon>
        <taxon>Pseudomonadaceae</taxon>
        <taxon>Pseudomonas</taxon>
    </lineage>
</organism>
<proteinExistence type="predicted"/>
<dbReference type="Pfam" id="PF00501">
    <property type="entry name" value="AMP-binding"/>
    <property type="match status" value="1"/>
</dbReference>
<dbReference type="InterPro" id="IPR000873">
    <property type="entry name" value="AMP-dep_synth/lig_dom"/>
</dbReference>
<dbReference type="RefSeq" id="WP_186631786.1">
    <property type="nucleotide sequence ID" value="NZ_JABWQX020000001.1"/>
</dbReference>
<comment type="caution">
    <text evidence="2">The sequence shown here is derived from an EMBL/GenBank/DDBJ whole genome shotgun (WGS) entry which is preliminary data.</text>
</comment>
<dbReference type="GO" id="GO:0016874">
    <property type="term" value="F:ligase activity"/>
    <property type="evidence" value="ECO:0007669"/>
    <property type="project" value="UniProtKB-KW"/>
</dbReference>
<keyword evidence="4" id="KW-1185">Reference proteome</keyword>
<feature type="domain" description="AMP-dependent synthetase/ligase" evidence="1">
    <location>
        <begin position="66"/>
        <end position="269"/>
    </location>
</feature>
<protein>
    <submittedName>
        <fullName evidence="2">Phenylacetate--CoA ligase family protein</fullName>
    </submittedName>
</protein>
<dbReference type="PANTHER" id="PTHR43845">
    <property type="entry name" value="BLR5969 PROTEIN"/>
    <property type="match status" value="1"/>
</dbReference>
<dbReference type="Proteomes" id="UP000659438">
    <property type="component" value="Unassembled WGS sequence"/>
</dbReference>
<dbReference type="EMBL" id="JABWQX020000001">
    <property type="protein sequence ID" value="MBV4551750.1"/>
    <property type="molecule type" value="Genomic_DNA"/>
</dbReference>
<gene>
    <name evidence="3" type="ORF">HU742_011440</name>
    <name evidence="2" type="ORF">HU742_03695</name>
</gene>
<reference evidence="3" key="3">
    <citation type="submission" date="2021-06" db="EMBL/GenBank/DDBJ databases">
        <title>Updating the genus Pseudomonas: Description of 43 new species and partition of the Pseudomonas putida group.</title>
        <authorList>
            <person name="Girard L."/>
            <person name="Lood C."/>
            <person name="Vandamme P."/>
            <person name="Rokni-Zadeh H."/>
            <person name="Van Noort V."/>
            <person name="Hofte M."/>
            <person name="Lavigne R."/>
            <person name="De Mot R."/>
        </authorList>
    </citation>
    <scope>NUCLEOTIDE SEQUENCE</scope>
    <source>
        <strain evidence="3">SWRI102</strain>
    </source>
</reference>
<keyword evidence="2" id="KW-0436">Ligase</keyword>
<dbReference type="SUPFAM" id="SSF56801">
    <property type="entry name" value="Acetyl-CoA synthetase-like"/>
    <property type="match status" value="1"/>
</dbReference>
<dbReference type="InterPro" id="IPR042099">
    <property type="entry name" value="ANL_N_sf"/>
</dbReference>
<name>A0A923FMH0_9PSED</name>
<evidence type="ECO:0000313" key="3">
    <source>
        <dbReference type="EMBL" id="MBV4551750.1"/>
    </source>
</evidence>
<reference evidence="2 4" key="1">
    <citation type="journal article" date="2020" name="Microorganisms">
        <title>Reliable Identification of Environmental Pseudomonas Isolates Using the rpoD Gene.</title>
        <authorList>
            <consortium name="The Broad Institute Genome Sequencing Platform"/>
            <person name="Girard L."/>
            <person name="Lood C."/>
            <person name="Rokni-Zadeh H."/>
            <person name="van Noort V."/>
            <person name="Lavigne R."/>
            <person name="De Mot R."/>
        </authorList>
    </citation>
    <scope>NUCLEOTIDE SEQUENCE</scope>
    <source>
        <strain evidence="2 4">SWRI102</strain>
    </source>
</reference>